<dbReference type="AlphaFoldDB" id="A0AAP5H8Y2"/>
<reference evidence="1" key="1">
    <citation type="submission" date="2023-07" db="EMBL/GenBank/DDBJ databases">
        <title>Sorghum-associated microbial communities from plants grown in Nebraska, USA.</title>
        <authorList>
            <person name="Schachtman D."/>
        </authorList>
    </citation>
    <scope>NUCLEOTIDE SEQUENCE</scope>
    <source>
        <strain evidence="1">BE80</strain>
    </source>
</reference>
<sequence length="38" mass="4183">MSWRSGTFAFATGMLPFEKKDYNPSIPGATAIESQTFP</sequence>
<comment type="caution">
    <text evidence="1">The sequence shown here is derived from an EMBL/GenBank/DDBJ whole genome shotgun (WGS) entry which is preliminary data.</text>
</comment>
<proteinExistence type="predicted"/>
<dbReference type="Proteomes" id="UP001254832">
    <property type="component" value="Unassembled WGS sequence"/>
</dbReference>
<evidence type="ECO:0000313" key="2">
    <source>
        <dbReference type="Proteomes" id="UP001254832"/>
    </source>
</evidence>
<dbReference type="EMBL" id="JAVDTR010000014">
    <property type="protein sequence ID" value="MDR6726044.1"/>
    <property type="molecule type" value="Genomic_DNA"/>
</dbReference>
<accession>A0AAP5H8Y2</accession>
<name>A0AAP5H8Y2_PAEAM</name>
<gene>
    <name evidence="1" type="ORF">J2W91_004549</name>
</gene>
<protein>
    <submittedName>
        <fullName evidence="1">Uncharacterized protein</fullName>
    </submittedName>
</protein>
<evidence type="ECO:0000313" key="1">
    <source>
        <dbReference type="EMBL" id="MDR6726044.1"/>
    </source>
</evidence>
<organism evidence="1 2">
    <name type="scientific">Paenibacillus amylolyticus</name>
    <dbReference type="NCBI Taxonomy" id="1451"/>
    <lineage>
        <taxon>Bacteria</taxon>
        <taxon>Bacillati</taxon>
        <taxon>Bacillota</taxon>
        <taxon>Bacilli</taxon>
        <taxon>Bacillales</taxon>
        <taxon>Paenibacillaceae</taxon>
        <taxon>Paenibacillus</taxon>
    </lineage>
</organism>